<evidence type="ECO:0000256" key="1">
    <source>
        <dbReference type="SAM" id="MobiDB-lite"/>
    </source>
</evidence>
<comment type="caution">
    <text evidence="2">The sequence shown here is derived from an EMBL/GenBank/DDBJ whole genome shotgun (WGS) entry which is preliminary data.</text>
</comment>
<keyword evidence="3" id="KW-1185">Reference proteome</keyword>
<accession>A0ABQ9WS80</accession>
<organism evidence="2 3">
    <name type="scientific">Blattamonas nauphoetae</name>
    <dbReference type="NCBI Taxonomy" id="2049346"/>
    <lineage>
        <taxon>Eukaryota</taxon>
        <taxon>Metamonada</taxon>
        <taxon>Preaxostyla</taxon>
        <taxon>Oxymonadida</taxon>
        <taxon>Blattamonas</taxon>
    </lineage>
</organism>
<reference evidence="2 3" key="1">
    <citation type="journal article" date="2022" name="bioRxiv">
        <title>Genomics of Preaxostyla Flagellates Illuminates Evolutionary Transitions and the Path Towards Mitochondrial Loss.</title>
        <authorList>
            <person name="Novak L.V.F."/>
            <person name="Treitli S.C."/>
            <person name="Pyrih J."/>
            <person name="Halakuc P."/>
            <person name="Pipaliya S.V."/>
            <person name="Vacek V."/>
            <person name="Brzon O."/>
            <person name="Soukal P."/>
            <person name="Eme L."/>
            <person name="Dacks J.B."/>
            <person name="Karnkowska A."/>
            <person name="Elias M."/>
            <person name="Hampl V."/>
        </authorList>
    </citation>
    <scope>NUCLEOTIDE SEQUENCE [LARGE SCALE GENOMIC DNA]</scope>
    <source>
        <strain evidence="2">NAU3</strain>
        <tissue evidence="2">Gut</tissue>
    </source>
</reference>
<protein>
    <submittedName>
        <fullName evidence="2">Uncharacterized protein</fullName>
    </submittedName>
</protein>
<name>A0ABQ9WS80_9EUKA</name>
<feature type="region of interest" description="Disordered" evidence="1">
    <location>
        <begin position="1"/>
        <end position="25"/>
    </location>
</feature>
<dbReference type="Proteomes" id="UP001281761">
    <property type="component" value="Unassembled WGS sequence"/>
</dbReference>
<evidence type="ECO:0000313" key="2">
    <source>
        <dbReference type="EMBL" id="KAK2942349.1"/>
    </source>
</evidence>
<dbReference type="EMBL" id="JARBJD010000414">
    <property type="protein sequence ID" value="KAK2942349.1"/>
    <property type="molecule type" value="Genomic_DNA"/>
</dbReference>
<proteinExistence type="predicted"/>
<evidence type="ECO:0000313" key="3">
    <source>
        <dbReference type="Proteomes" id="UP001281761"/>
    </source>
</evidence>
<sequence>MYKKLIEQGRKGVEQEHRQQEDEKKRRTRFKIGTGTVRRSLIGTEVIELFDQAQWTVSGSVFTKSKPGTASLVSFEFGEDVARLSLTIGKGPKDSFAVRIVSSELSKYGAIKYFLNMKGGAGWSLTPNGRFAKQKGKEMNKGEACKGMADGQLVVLEADGREGK</sequence>
<gene>
    <name evidence="2" type="ORF">BLNAU_22736</name>
</gene>